<gene>
    <name evidence="1" type="ORF">RRG08_055369</name>
</gene>
<sequence>MELWQSLIVWPADTEKDNICMELYQGLIVCPADSEKGNICMELYQGLIVCPADSEKGNICMELYQGLIVCPADSEKGNICKDLSFPVETQLSNLKTFTPANSNEPQIETMCPQVAHVACIMSSSCPCRLHYDLKLPMSPVL</sequence>
<dbReference type="Proteomes" id="UP001283361">
    <property type="component" value="Unassembled WGS sequence"/>
</dbReference>
<protein>
    <submittedName>
        <fullName evidence="1">Uncharacterized protein</fullName>
    </submittedName>
</protein>
<evidence type="ECO:0000313" key="1">
    <source>
        <dbReference type="EMBL" id="KAK3792102.1"/>
    </source>
</evidence>
<name>A0AAE1ASS2_9GAST</name>
<comment type="caution">
    <text evidence="1">The sequence shown here is derived from an EMBL/GenBank/DDBJ whole genome shotgun (WGS) entry which is preliminary data.</text>
</comment>
<reference evidence="1" key="1">
    <citation type="journal article" date="2023" name="G3 (Bethesda)">
        <title>A reference genome for the long-term kleptoplast-retaining sea slug Elysia crispata morphotype clarki.</title>
        <authorList>
            <person name="Eastman K.E."/>
            <person name="Pendleton A.L."/>
            <person name="Shaikh M.A."/>
            <person name="Suttiyut T."/>
            <person name="Ogas R."/>
            <person name="Tomko P."/>
            <person name="Gavelis G."/>
            <person name="Widhalm J.R."/>
            <person name="Wisecaver J.H."/>
        </authorList>
    </citation>
    <scope>NUCLEOTIDE SEQUENCE</scope>
    <source>
        <strain evidence="1">ECLA1</strain>
    </source>
</reference>
<proteinExistence type="predicted"/>
<dbReference type="EMBL" id="JAWDGP010001389">
    <property type="protein sequence ID" value="KAK3792102.1"/>
    <property type="molecule type" value="Genomic_DNA"/>
</dbReference>
<keyword evidence="2" id="KW-1185">Reference proteome</keyword>
<organism evidence="1 2">
    <name type="scientific">Elysia crispata</name>
    <name type="common">lettuce slug</name>
    <dbReference type="NCBI Taxonomy" id="231223"/>
    <lineage>
        <taxon>Eukaryota</taxon>
        <taxon>Metazoa</taxon>
        <taxon>Spiralia</taxon>
        <taxon>Lophotrochozoa</taxon>
        <taxon>Mollusca</taxon>
        <taxon>Gastropoda</taxon>
        <taxon>Heterobranchia</taxon>
        <taxon>Euthyneura</taxon>
        <taxon>Panpulmonata</taxon>
        <taxon>Sacoglossa</taxon>
        <taxon>Placobranchoidea</taxon>
        <taxon>Plakobranchidae</taxon>
        <taxon>Elysia</taxon>
    </lineage>
</organism>
<evidence type="ECO:0000313" key="2">
    <source>
        <dbReference type="Proteomes" id="UP001283361"/>
    </source>
</evidence>
<dbReference type="AlphaFoldDB" id="A0AAE1ASS2"/>
<accession>A0AAE1ASS2</accession>